<proteinExistence type="predicted"/>
<dbReference type="InterPro" id="IPR016181">
    <property type="entry name" value="Acyl_CoA_acyltransferase"/>
</dbReference>
<dbReference type="InterPro" id="IPR000182">
    <property type="entry name" value="GNAT_dom"/>
</dbReference>
<evidence type="ECO:0000313" key="2">
    <source>
        <dbReference type="EMBL" id="OQS44233.1"/>
    </source>
</evidence>
<comment type="caution">
    <text evidence="2">The sequence shown here is derived from an EMBL/GenBank/DDBJ whole genome shotgun (WGS) entry which is preliminary data.</text>
</comment>
<gene>
    <name evidence="2" type="ORF">B0T45_01140</name>
</gene>
<dbReference type="RefSeq" id="WP_043632434.1">
    <property type="nucleotide sequence ID" value="NZ_MUKV01000001.1"/>
</dbReference>
<evidence type="ECO:0000259" key="1">
    <source>
        <dbReference type="PROSITE" id="PS51186"/>
    </source>
</evidence>
<dbReference type="SUPFAM" id="SSF55729">
    <property type="entry name" value="Acyl-CoA N-acyltransferases (Nat)"/>
    <property type="match status" value="1"/>
</dbReference>
<dbReference type="AlphaFoldDB" id="A0A1W0DB95"/>
<dbReference type="PANTHER" id="PTHR43792">
    <property type="entry name" value="GNAT FAMILY, PUTATIVE (AFU_ORTHOLOGUE AFUA_3G00765)-RELATED-RELATED"/>
    <property type="match status" value="1"/>
</dbReference>
<keyword evidence="2" id="KW-0808">Transferase</keyword>
<dbReference type="Gene3D" id="3.40.630.30">
    <property type="match status" value="1"/>
</dbReference>
<protein>
    <submittedName>
        <fullName evidence="2">GNAT family N-acetyltransferase</fullName>
    </submittedName>
</protein>
<dbReference type="CDD" id="cd04301">
    <property type="entry name" value="NAT_SF"/>
    <property type="match status" value="1"/>
</dbReference>
<dbReference type="PROSITE" id="PS51186">
    <property type="entry name" value="GNAT"/>
    <property type="match status" value="1"/>
</dbReference>
<sequence length="167" mass="18756">MHDLLIRKVEPEDAPALAAMMVSEEVVANTLQLPYQSVEDWRRKLAQAQPHVHSLVACNSDGRVIGNAGLICGERPRIRHTASLFIVVHPEWHGRGVGSALLRAVLGLADNWLGLLRVELAVVHDNEPAIALYRKFGFELEGRRRKEQLRAGRYEDTLIMARLRGLE</sequence>
<dbReference type="EMBL" id="MUKV01000001">
    <property type="protein sequence ID" value="OQS44233.1"/>
    <property type="molecule type" value="Genomic_DNA"/>
</dbReference>
<dbReference type="Pfam" id="PF00583">
    <property type="entry name" value="Acetyltransf_1"/>
    <property type="match status" value="1"/>
</dbReference>
<dbReference type="InterPro" id="IPR051531">
    <property type="entry name" value="N-acetyltransferase"/>
</dbReference>
<dbReference type="Proteomes" id="UP000192721">
    <property type="component" value="Unassembled WGS sequence"/>
</dbReference>
<evidence type="ECO:0000313" key="3">
    <source>
        <dbReference type="Proteomes" id="UP000192721"/>
    </source>
</evidence>
<dbReference type="GO" id="GO:0016747">
    <property type="term" value="F:acyltransferase activity, transferring groups other than amino-acyl groups"/>
    <property type="evidence" value="ECO:0007669"/>
    <property type="project" value="InterPro"/>
</dbReference>
<reference evidence="2 3" key="1">
    <citation type="submission" date="2017-02" db="EMBL/GenBank/DDBJ databases">
        <title>Chromobacterium haemolyticum H5244.</title>
        <authorList>
            <person name="Gulvik C.A."/>
        </authorList>
    </citation>
    <scope>NUCLEOTIDE SEQUENCE [LARGE SCALE GENOMIC DNA]</scope>
    <source>
        <strain evidence="2 3">H5244</strain>
    </source>
</reference>
<accession>A0A1W0DB95</accession>
<feature type="domain" description="N-acetyltransferase" evidence="1">
    <location>
        <begin position="4"/>
        <end position="159"/>
    </location>
</feature>
<organism evidence="2 3">
    <name type="scientific">Chromobacterium haemolyticum</name>
    <dbReference type="NCBI Taxonomy" id="394935"/>
    <lineage>
        <taxon>Bacteria</taxon>
        <taxon>Pseudomonadati</taxon>
        <taxon>Pseudomonadota</taxon>
        <taxon>Betaproteobacteria</taxon>
        <taxon>Neisseriales</taxon>
        <taxon>Chromobacteriaceae</taxon>
        <taxon>Chromobacterium</taxon>
    </lineage>
</organism>
<name>A0A1W0DB95_9NEIS</name>